<reference evidence="3" key="1">
    <citation type="journal article" date="2019" name="Int. J. Syst. Evol. Microbiol.">
        <title>The Global Catalogue of Microorganisms (GCM) 10K type strain sequencing project: providing services to taxonomists for standard genome sequencing and annotation.</title>
        <authorList>
            <consortium name="The Broad Institute Genomics Platform"/>
            <consortium name="The Broad Institute Genome Sequencing Center for Infectious Disease"/>
            <person name="Wu L."/>
            <person name="Ma J."/>
        </authorList>
    </citation>
    <scope>NUCLEOTIDE SEQUENCE [LARGE SCALE GENOMIC DNA]</scope>
    <source>
        <strain evidence="3">CCUG 42722</strain>
    </source>
</reference>
<feature type="transmembrane region" description="Helical" evidence="1">
    <location>
        <begin position="55"/>
        <end position="78"/>
    </location>
</feature>
<proteinExistence type="predicted"/>
<name>A0ABV9HIE7_9MICO</name>
<comment type="caution">
    <text evidence="2">The sequence shown here is derived from an EMBL/GenBank/DDBJ whole genome shotgun (WGS) entry which is preliminary data.</text>
</comment>
<keyword evidence="1" id="KW-0472">Membrane</keyword>
<keyword evidence="1" id="KW-1133">Transmembrane helix</keyword>
<gene>
    <name evidence="2" type="ORF">ACFO6V_13805</name>
</gene>
<feature type="transmembrane region" description="Helical" evidence="1">
    <location>
        <begin position="7"/>
        <end position="24"/>
    </location>
</feature>
<dbReference type="EMBL" id="JBHSFI010000004">
    <property type="protein sequence ID" value="MFC4629313.1"/>
    <property type="molecule type" value="Genomic_DNA"/>
</dbReference>
<evidence type="ECO:0000313" key="3">
    <source>
        <dbReference type="Proteomes" id="UP001596011"/>
    </source>
</evidence>
<sequence>MNLRGVAVAGLVVATIGIYVVRAGGAPVPIVPPAVVLMVVAAVLLAVFRTRTWPAVVAVVVAVAEAAGVILTGSLGNLGFAEPLLGAGTALRAIGVLVVLVAGTLLVVRPDSAPRTRKVTS</sequence>
<protein>
    <submittedName>
        <fullName evidence="2">Uncharacterized protein</fullName>
    </submittedName>
</protein>
<keyword evidence="1" id="KW-0812">Transmembrane</keyword>
<feature type="transmembrane region" description="Helical" evidence="1">
    <location>
        <begin position="90"/>
        <end position="108"/>
    </location>
</feature>
<evidence type="ECO:0000313" key="2">
    <source>
        <dbReference type="EMBL" id="MFC4629313.1"/>
    </source>
</evidence>
<keyword evidence="3" id="KW-1185">Reference proteome</keyword>
<accession>A0ABV9HIE7</accession>
<organism evidence="2 3">
    <name type="scientific">Promicromonospora alba</name>
    <dbReference type="NCBI Taxonomy" id="1616110"/>
    <lineage>
        <taxon>Bacteria</taxon>
        <taxon>Bacillati</taxon>
        <taxon>Actinomycetota</taxon>
        <taxon>Actinomycetes</taxon>
        <taxon>Micrococcales</taxon>
        <taxon>Promicromonosporaceae</taxon>
        <taxon>Promicromonospora</taxon>
    </lineage>
</organism>
<evidence type="ECO:0000256" key="1">
    <source>
        <dbReference type="SAM" id="Phobius"/>
    </source>
</evidence>
<dbReference type="RefSeq" id="WP_377136264.1">
    <property type="nucleotide sequence ID" value="NZ_JBHSFI010000004.1"/>
</dbReference>
<feature type="transmembrane region" description="Helical" evidence="1">
    <location>
        <begin position="30"/>
        <end position="48"/>
    </location>
</feature>
<dbReference type="Proteomes" id="UP001596011">
    <property type="component" value="Unassembled WGS sequence"/>
</dbReference>